<dbReference type="PROSITE" id="PS50931">
    <property type="entry name" value="HTH_LYSR"/>
    <property type="match status" value="1"/>
</dbReference>
<dbReference type="RefSeq" id="WP_091784401.1">
    <property type="nucleotide sequence ID" value="NZ_FNDI01000019.1"/>
</dbReference>
<dbReference type="SUPFAM" id="SSF46785">
    <property type="entry name" value="Winged helix' DNA-binding domain"/>
    <property type="match status" value="1"/>
</dbReference>
<keyword evidence="2" id="KW-0805">Transcription regulation</keyword>
<dbReference type="Pfam" id="PF00126">
    <property type="entry name" value="HTH_1"/>
    <property type="match status" value="1"/>
</dbReference>
<comment type="similarity">
    <text evidence="1">Belongs to the LysR transcriptional regulatory family.</text>
</comment>
<dbReference type="GO" id="GO:0005829">
    <property type="term" value="C:cytosol"/>
    <property type="evidence" value="ECO:0007669"/>
    <property type="project" value="TreeGrafter"/>
</dbReference>
<accession>A0A7Z7BBG2</accession>
<dbReference type="InterPro" id="IPR050950">
    <property type="entry name" value="HTH-type_LysR_regulators"/>
</dbReference>
<name>A0A7Z7BBG2_9BURK</name>
<dbReference type="InterPro" id="IPR036388">
    <property type="entry name" value="WH-like_DNA-bd_sf"/>
</dbReference>
<dbReference type="Gene3D" id="1.10.10.10">
    <property type="entry name" value="Winged helix-like DNA-binding domain superfamily/Winged helix DNA-binding domain"/>
    <property type="match status" value="1"/>
</dbReference>
<gene>
    <name evidence="6" type="ORF">SAMN04487926_11986</name>
</gene>
<evidence type="ECO:0000256" key="4">
    <source>
        <dbReference type="ARBA" id="ARBA00023163"/>
    </source>
</evidence>
<dbReference type="InterPro" id="IPR036390">
    <property type="entry name" value="WH_DNA-bd_sf"/>
</dbReference>
<dbReference type="SUPFAM" id="SSF53850">
    <property type="entry name" value="Periplasmic binding protein-like II"/>
    <property type="match status" value="1"/>
</dbReference>
<dbReference type="Pfam" id="PF03466">
    <property type="entry name" value="LysR_substrate"/>
    <property type="match status" value="1"/>
</dbReference>
<evidence type="ECO:0000313" key="6">
    <source>
        <dbReference type="EMBL" id="SDI56684.1"/>
    </source>
</evidence>
<evidence type="ECO:0000256" key="1">
    <source>
        <dbReference type="ARBA" id="ARBA00009437"/>
    </source>
</evidence>
<dbReference type="PRINTS" id="PR00039">
    <property type="entry name" value="HTHLYSR"/>
</dbReference>
<dbReference type="InterPro" id="IPR005119">
    <property type="entry name" value="LysR_subst-bd"/>
</dbReference>
<protein>
    <submittedName>
        <fullName evidence="6">LysR family transcriptional regulator, nitrogen assimilation regulatory protein</fullName>
    </submittedName>
</protein>
<evidence type="ECO:0000259" key="5">
    <source>
        <dbReference type="PROSITE" id="PS50931"/>
    </source>
</evidence>
<dbReference type="GO" id="GO:0003677">
    <property type="term" value="F:DNA binding"/>
    <property type="evidence" value="ECO:0007669"/>
    <property type="project" value="UniProtKB-KW"/>
</dbReference>
<keyword evidence="3" id="KW-0238">DNA-binding</keyword>
<dbReference type="AlphaFoldDB" id="A0A7Z7BBG2"/>
<dbReference type="InterPro" id="IPR000847">
    <property type="entry name" value="LysR_HTH_N"/>
</dbReference>
<feature type="domain" description="HTH lysR-type" evidence="5">
    <location>
        <begin position="1"/>
        <end position="58"/>
    </location>
</feature>
<dbReference type="Proteomes" id="UP000198900">
    <property type="component" value="Unassembled WGS sequence"/>
</dbReference>
<dbReference type="EMBL" id="FNDI01000019">
    <property type="protein sequence ID" value="SDI56684.1"/>
    <property type="molecule type" value="Genomic_DNA"/>
</dbReference>
<dbReference type="FunFam" id="1.10.10.10:FF:000001">
    <property type="entry name" value="LysR family transcriptional regulator"/>
    <property type="match status" value="1"/>
</dbReference>
<reference evidence="6" key="1">
    <citation type="submission" date="2016-10" db="EMBL/GenBank/DDBJ databases">
        <authorList>
            <person name="Varghese N."/>
            <person name="Submissions S."/>
        </authorList>
    </citation>
    <scope>NUCLEOTIDE SEQUENCE [LARGE SCALE GENOMIC DNA]</scope>
    <source>
        <strain evidence="6">YR281</strain>
    </source>
</reference>
<dbReference type="GO" id="GO:0003700">
    <property type="term" value="F:DNA-binding transcription factor activity"/>
    <property type="evidence" value="ECO:0007669"/>
    <property type="project" value="InterPro"/>
</dbReference>
<evidence type="ECO:0000256" key="3">
    <source>
        <dbReference type="ARBA" id="ARBA00023125"/>
    </source>
</evidence>
<evidence type="ECO:0000313" key="7">
    <source>
        <dbReference type="Proteomes" id="UP000198900"/>
    </source>
</evidence>
<comment type="caution">
    <text evidence="6">The sequence shown here is derived from an EMBL/GenBank/DDBJ whole genome shotgun (WGS) entry which is preliminary data.</text>
</comment>
<proteinExistence type="inferred from homology"/>
<organism evidence="6 7">
    <name type="scientific">Paraburkholderia steynii</name>
    <dbReference type="NCBI Taxonomy" id="1245441"/>
    <lineage>
        <taxon>Bacteria</taxon>
        <taxon>Pseudomonadati</taxon>
        <taxon>Pseudomonadota</taxon>
        <taxon>Betaproteobacteria</taxon>
        <taxon>Burkholderiales</taxon>
        <taxon>Burkholderiaceae</taxon>
        <taxon>Paraburkholderia</taxon>
    </lineage>
</organism>
<evidence type="ECO:0000256" key="2">
    <source>
        <dbReference type="ARBA" id="ARBA00023015"/>
    </source>
</evidence>
<dbReference type="PANTHER" id="PTHR30419:SF8">
    <property type="entry name" value="NITROGEN ASSIMILATION TRANSCRIPTIONAL ACTIVATOR-RELATED"/>
    <property type="match status" value="1"/>
</dbReference>
<dbReference type="PANTHER" id="PTHR30419">
    <property type="entry name" value="HTH-TYPE TRANSCRIPTIONAL REGULATOR YBHD"/>
    <property type="match status" value="1"/>
</dbReference>
<keyword evidence="4" id="KW-0804">Transcription</keyword>
<keyword evidence="7" id="KW-1185">Reference proteome</keyword>
<dbReference type="Gene3D" id="3.40.190.290">
    <property type="match status" value="1"/>
</dbReference>
<sequence>MELTYLQYFLRVAEMGSINRAAADLSLSQPALSRNIAALENEIGSPLFTRRRDGVTLTEAGRLLADRTRPLLSQFALIKEEVGQRAAGHLTIGLPQAWKNVFTISFIGDLVKQHPGVSVKIHDGVSNTLREYLAAGILDLCIMPFEPVTLNGYVQSPLVRESMIAIGDATAEFRPYNELPLTALDNARLVMPGRTNVLRQHAEQAFMRKGISMRMLIEPFTQDLCIECARGGLGIAITPASSVQGYANPESLSWAPLKGLYATWSLYENEARAHSEAVRAAKHLIMKRFSSPANLWFGAELVTVASTAKAGPSKSCSPRIRPELNPTARFASFKEEARCD</sequence>